<sequence length="52" mass="6277">MLLETDAPFTFKVQHIEEIEKELKRAILKISEIIKIDMADVFYENSRDVFRY</sequence>
<protein>
    <submittedName>
        <fullName evidence="1">Uncharacterized protein</fullName>
    </submittedName>
</protein>
<name>A0A7X2NPA4_9CLOT</name>
<dbReference type="Proteomes" id="UP000429958">
    <property type="component" value="Unassembled WGS sequence"/>
</dbReference>
<gene>
    <name evidence="1" type="ORF">FYJ39_18795</name>
</gene>
<evidence type="ECO:0000313" key="2">
    <source>
        <dbReference type="Proteomes" id="UP000429958"/>
    </source>
</evidence>
<proteinExistence type="predicted"/>
<reference evidence="1 2" key="1">
    <citation type="submission" date="2019-08" db="EMBL/GenBank/DDBJ databases">
        <title>In-depth cultivation of the pig gut microbiome towards novel bacterial diversity and tailored functional studies.</title>
        <authorList>
            <person name="Wylensek D."/>
            <person name="Hitch T.C.A."/>
            <person name="Clavel T."/>
        </authorList>
    </citation>
    <scope>NUCLEOTIDE SEQUENCE [LARGE SCALE GENOMIC DNA]</scope>
    <source>
        <strain evidence="1 2">WCA-389-WT-23D1</strain>
    </source>
</reference>
<keyword evidence="2" id="KW-1185">Reference proteome</keyword>
<comment type="caution">
    <text evidence="1">The sequence shown here is derived from an EMBL/GenBank/DDBJ whole genome shotgun (WGS) entry which is preliminary data.</text>
</comment>
<dbReference type="AlphaFoldDB" id="A0A7X2NPA4"/>
<dbReference type="EMBL" id="VUMD01000027">
    <property type="protein sequence ID" value="MSS38502.1"/>
    <property type="molecule type" value="Genomic_DNA"/>
</dbReference>
<evidence type="ECO:0000313" key="1">
    <source>
        <dbReference type="EMBL" id="MSS38502.1"/>
    </source>
</evidence>
<organism evidence="1 2">
    <name type="scientific">Clostridium porci</name>
    <dbReference type="NCBI Taxonomy" id="2605778"/>
    <lineage>
        <taxon>Bacteria</taxon>
        <taxon>Bacillati</taxon>
        <taxon>Bacillota</taxon>
        <taxon>Clostridia</taxon>
        <taxon>Eubacteriales</taxon>
        <taxon>Clostridiaceae</taxon>
        <taxon>Clostridium</taxon>
    </lineage>
</organism>
<accession>A0A7X2NPA4</accession>